<reference evidence="4" key="1">
    <citation type="journal article" date="2019" name="Int. J. Syst. Evol. Microbiol.">
        <title>The Global Catalogue of Microorganisms (GCM) 10K type strain sequencing project: providing services to taxonomists for standard genome sequencing and annotation.</title>
        <authorList>
            <consortium name="The Broad Institute Genomics Platform"/>
            <consortium name="The Broad Institute Genome Sequencing Center for Infectious Disease"/>
            <person name="Wu L."/>
            <person name="Ma J."/>
        </authorList>
    </citation>
    <scope>NUCLEOTIDE SEQUENCE [LARGE SCALE GENOMIC DNA]</scope>
    <source>
        <strain evidence="4">CGMCC 4.1648</strain>
    </source>
</reference>
<evidence type="ECO:0000313" key="4">
    <source>
        <dbReference type="Proteomes" id="UP001595829"/>
    </source>
</evidence>
<accession>A0ABV9XFJ7</accession>
<feature type="signal peptide" evidence="2">
    <location>
        <begin position="1"/>
        <end position="26"/>
    </location>
</feature>
<evidence type="ECO:0008006" key="5">
    <source>
        <dbReference type="Google" id="ProtNLM"/>
    </source>
</evidence>
<organism evidence="3 4">
    <name type="scientific">Streptomyces coeruleoprunus</name>
    <dbReference type="NCBI Taxonomy" id="285563"/>
    <lineage>
        <taxon>Bacteria</taxon>
        <taxon>Bacillati</taxon>
        <taxon>Actinomycetota</taxon>
        <taxon>Actinomycetes</taxon>
        <taxon>Kitasatosporales</taxon>
        <taxon>Streptomycetaceae</taxon>
        <taxon>Streptomyces</taxon>
    </lineage>
</organism>
<dbReference type="InterPro" id="IPR011042">
    <property type="entry name" value="6-blade_b-propeller_TolB-like"/>
</dbReference>
<dbReference type="Proteomes" id="UP001595829">
    <property type="component" value="Unassembled WGS sequence"/>
</dbReference>
<proteinExistence type="predicted"/>
<evidence type="ECO:0000256" key="1">
    <source>
        <dbReference type="SAM" id="MobiDB-lite"/>
    </source>
</evidence>
<evidence type="ECO:0000313" key="3">
    <source>
        <dbReference type="EMBL" id="MFC5024165.1"/>
    </source>
</evidence>
<comment type="caution">
    <text evidence="3">The sequence shown here is derived from an EMBL/GenBank/DDBJ whole genome shotgun (WGS) entry which is preliminary data.</text>
</comment>
<keyword evidence="4" id="KW-1185">Reference proteome</keyword>
<evidence type="ECO:0000256" key="2">
    <source>
        <dbReference type="SAM" id="SignalP"/>
    </source>
</evidence>
<dbReference type="RefSeq" id="WP_345686182.1">
    <property type="nucleotide sequence ID" value="NZ_BAABIT010000001.1"/>
</dbReference>
<keyword evidence="2" id="KW-0732">Signal</keyword>
<name>A0ABV9XFJ7_9ACTN</name>
<sequence>MFRFPRLAGAAATALALALLAAPATAAGEPTTLTDPRIVAHFDLARGQTPENIALEPDGSANLTMALARQVVRVSKDGQHRRRLATLPRVENPATPVIGVAAVFGIVRTHDGTLYVTYGTGTEETGIWRIHRRGGTPEQVACLPPNGFPNGLALDEHRGHLYAADSVLGTVWRVALKDIHHRDDGDCVRPTAWATGPALSRTNFIGANGIKVHKGAVWVSNLDKGTLLRIPVRRDGTAGTARIRATGLTGIDDFAFAGRGDTAIATLITQNQVVLVRPDGTHTVALTRDDGLSSPTSAAVRGRTVYIPSAAFLTESDPNLLLARLTHKGHKGEKGDKDKDHDKRP</sequence>
<feature type="region of interest" description="Disordered" evidence="1">
    <location>
        <begin position="326"/>
        <end position="345"/>
    </location>
</feature>
<dbReference type="InterPro" id="IPR052998">
    <property type="entry name" value="Hetero-Diels-Alderase-like"/>
</dbReference>
<dbReference type="EMBL" id="JBHSJD010000014">
    <property type="protein sequence ID" value="MFC5024165.1"/>
    <property type="molecule type" value="Genomic_DNA"/>
</dbReference>
<dbReference type="PANTHER" id="PTHR42060">
    <property type="entry name" value="NHL REPEAT-CONTAINING PROTEIN-RELATED"/>
    <property type="match status" value="1"/>
</dbReference>
<feature type="chain" id="PRO_5046713652" description="SMP-30/Gluconolactonase/LRE-like region domain-containing protein" evidence="2">
    <location>
        <begin position="27"/>
        <end position="345"/>
    </location>
</feature>
<dbReference type="PANTHER" id="PTHR42060:SF1">
    <property type="entry name" value="NHL REPEAT-CONTAINING PROTEIN"/>
    <property type="match status" value="1"/>
</dbReference>
<feature type="compositionally biased region" description="Basic and acidic residues" evidence="1">
    <location>
        <begin position="332"/>
        <end position="345"/>
    </location>
</feature>
<gene>
    <name evidence="3" type="ORF">ACFPM3_18740</name>
</gene>
<protein>
    <recommendedName>
        <fullName evidence="5">SMP-30/Gluconolactonase/LRE-like region domain-containing protein</fullName>
    </recommendedName>
</protein>
<dbReference type="Gene3D" id="2.120.10.30">
    <property type="entry name" value="TolB, C-terminal domain"/>
    <property type="match status" value="1"/>
</dbReference>
<dbReference type="SUPFAM" id="SSF63829">
    <property type="entry name" value="Calcium-dependent phosphotriesterase"/>
    <property type="match status" value="1"/>
</dbReference>